<name>A0AC59EWV7_9VIRU</name>
<protein>
    <submittedName>
        <fullName evidence="1">Uncharacterized protein</fullName>
    </submittedName>
</protein>
<accession>A0AC59EWV7</accession>
<proteinExistence type="predicted"/>
<keyword evidence="2" id="KW-1185">Reference proteome</keyword>
<evidence type="ECO:0000313" key="2">
    <source>
        <dbReference type="Proteomes" id="UP000204225"/>
    </source>
</evidence>
<reference evidence="1 2" key="1">
    <citation type="journal article" date="2013" name="Proc. Natl. Acad. Sci. U.S.A.">
        <title>Genome of Phaeocystis globosa virus PgV-16T highlights the common ancestry of the largest known DNA viruses infecting eukaryotes.</title>
        <authorList>
            <person name="Santini S."/>
            <person name="Jeudy S."/>
            <person name="Bartoli J."/>
            <person name="Poirot O."/>
            <person name="Lescot M."/>
            <person name="Abergel C."/>
            <person name="Barbe V."/>
            <person name="Wommack K.E."/>
            <person name="Noordeloos A.A."/>
            <person name="Brussaard C.P."/>
            <person name="Claverie J.M."/>
        </authorList>
    </citation>
    <scope>NUCLEOTIDE SEQUENCE [LARGE SCALE GENOMIC DNA]</scope>
    <source>
        <strain evidence="1 2">16T</strain>
    </source>
</reference>
<dbReference type="EMBL" id="KC662249">
    <property type="protein sequence ID" value="AGM15423.1"/>
    <property type="molecule type" value="Genomic_DNA"/>
</dbReference>
<dbReference type="Proteomes" id="UP000204225">
    <property type="component" value="Segment"/>
</dbReference>
<evidence type="ECO:0000313" key="1">
    <source>
        <dbReference type="EMBL" id="AGM15423.1"/>
    </source>
</evidence>
<gene>
    <name evidence="1" type="ORF">PGCG_00111</name>
</gene>
<organism evidence="1 2">
    <name type="scientific">Phaeocystis globosa virus PgV-16T</name>
    <dbReference type="NCBI Taxonomy" id="3071227"/>
    <lineage>
        <taxon>Viruses</taxon>
        <taxon>Varidnaviria</taxon>
        <taxon>Bamfordvirae</taxon>
        <taxon>Nucleocytoviricota</taxon>
        <taxon>Megaviricetes</taxon>
        <taxon>Imitervirales</taxon>
        <taxon>Mesomimiviridae</taxon>
        <taxon>Tethysvirus</taxon>
        <taxon>Tethysvirus hollandense</taxon>
    </lineage>
</organism>
<sequence length="81" mass="8676">MNSKNIILKSVVVGVLLNIILAYVVTPYATPDEVKPPDGAGKLSYYSQVIHILSHHNQIKLTSSLVVGVLVALSVYIASCV</sequence>